<dbReference type="InterPro" id="IPR029063">
    <property type="entry name" value="SAM-dependent_MTases_sf"/>
</dbReference>
<proteinExistence type="predicted"/>
<gene>
    <name evidence="2" type="ORF">S01H1_52759</name>
</gene>
<dbReference type="SUPFAM" id="SSF53335">
    <property type="entry name" value="S-adenosyl-L-methionine-dependent methyltransferases"/>
    <property type="match status" value="1"/>
</dbReference>
<dbReference type="InterPro" id="IPR041698">
    <property type="entry name" value="Methyltransf_25"/>
</dbReference>
<evidence type="ECO:0000313" key="2">
    <source>
        <dbReference type="EMBL" id="GAG18637.1"/>
    </source>
</evidence>
<accession>X0W5Q8</accession>
<sequence length="101" mass="11967">MKKKFNRGNWRKYHSPNLFKKLAISLFYRKLNKIFPFENNQGLRILDAGCGEGFTIRYFKRNYPKIKFVGLDLNKGVLEHAKTQLKNQARLVQASIYKIPF</sequence>
<reference evidence="2" key="1">
    <citation type="journal article" date="2014" name="Front. Microbiol.">
        <title>High frequency of phylogenetically diverse reductive dehalogenase-homologous genes in deep subseafloor sedimentary metagenomes.</title>
        <authorList>
            <person name="Kawai M."/>
            <person name="Futagami T."/>
            <person name="Toyoda A."/>
            <person name="Takaki Y."/>
            <person name="Nishi S."/>
            <person name="Hori S."/>
            <person name="Arai W."/>
            <person name="Tsubouchi T."/>
            <person name="Morono Y."/>
            <person name="Uchiyama I."/>
            <person name="Ito T."/>
            <person name="Fujiyama A."/>
            <person name="Inagaki F."/>
            <person name="Takami H."/>
        </authorList>
    </citation>
    <scope>NUCLEOTIDE SEQUENCE</scope>
    <source>
        <strain evidence="2">Expedition CK06-06</strain>
    </source>
</reference>
<organism evidence="2">
    <name type="scientific">marine sediment metagenome</name>
    <dbReference type="NCBI Taxonomy" id="412755"/>
    <lineage>
        <taxon>unclassified sequences</taxon>
        <taxon>metagenomes</taxon>
        <taxon>ecological metagenomes</taxon>
    </lineage>
</organism>
<protein>
    <recommendedName>
        <fullName evidence="1">Methyltransferase domain-containing protein</fullName>
    </recommendedName>
</protein>
<dbReference type="CDD" id="cd02440">
    <property type="entry name" value="AdoMet_MTases"/>
    <property type="match status" value="1"/>
</dbReference>
<evidence type="ECO:0000259" key="1">
    <source>
        <dbReference type="Pfam" id="PF13649"/>
    </source>
</evidence>
<comment type="caution">
    <text evidence="2">The sequence shown here is derived from an EMBL/GenBank/DDBJ whole genome shotgun (WGS) entry which is preliminary data.</text>
</comment>
<dbReference type="Gene3D" id="3.40.50.150">
    <property type="entry name" value="Vaccinia Virus protein VP39"/>
    <property type="match status" value="1"/>
</dbReference>
<dbReference type="EMBL" id="BARS01034119">
    <property type="protein sequence ID" value="GAG18637.1"/>
    <property type="molecule type" value="Genomic_DNA"/>
</dbReference>
<name>X0W5Q8_9ZZZZ</name>
<feature type="domain" description="Methyltransferase" evidence="1">
    <location>
        <begin position="45"/>
        <end position="101"/>
    </location>
</feature>
<dbReference type="Pfam" id="PF13649">
    <property type="entry name" value="Methyltransf_25"/>
    <property type="match status" value="1"/>
</dbReference>
<feature type="non-terminal residue" evidence="2">
    <location>
        <position position="101"/>
    </location>
</feature>
<dbReference type="AlphaFoldDB" id="X0W5Q8"/>